<accession>A0A6M5YPN1</accession>
<dbReference type="KEGG" id="ftj:FTUN_3432"/>
<name>A0A6M5YPN1_9BACT</name>
<keyword evidence="2" id="KW-1185">Reference proteome</keyword>
<protein>
    <submittedName>
        <fullName evidence="1">Uncharacterized protein</fullName>
    </submittedName>
</protein>
<dbReference type="AlphaFoldDB" id="A0A6M5YPN1"/>
<reference evidence="2" key="1">
    <citation type="submission" date="2020-05" db="EMBL/GenBank/DDBJ databases">
        <title>Frigoriglobus tundricola gen. nov., sp. nov., a psychrotolerant cellulolytic planctomycete of the family Gemmataceae with two divergent copies of 16S rRNA gene.</title>
        <authorList>
            <person name="Kulichevskaya I.S."/>
            <person name="Ivanova A.A."/>
            <person name="Naumoff D.G."/>
            <person name="Beletsky A.V."/>
            <person name="Rijpstra W.I.C."/>
            <person name="Sinninghe Damste J.S."/>
            <person name="Mardanov A.V."/>
            <person name="Ravin N.V."/>
            <person name="Dedysh S.N."/>
        </authorList>
    </citation>
    <scope>NUCLEOTIDE SEQUENCE [LARGE SCALE GENOMIC DNA]</scope>
    <source>
        <strain evidence="2">PL17</strain>
    </source>
</reference>
<dbReference type="RefSeq" id="WP_171471566.1">
    <property type="nucleotide sequence ID" value="NZ_CP053452.2"/>
</dbReference>
<dbReference type="EMBL" id="CP053452">
    <property type="protein sequence ID" value="QJW95878.1"/>
    <property type="molecule type" value="Genomic_DNA"/>
</dbReference>
<gene>
    <name evidence="1" type="ORF">FTUN_3432</name>
</gene>
<evidence type="ECO:0000313" key="2">
    <source>
        <dbReference type="Proteomes" id="UP000503447"/>
    </source>
</evidence>
<evidence type="ECO:0000313" key="1">
    <source>
        <dbReference type="EMBL" id="QJW95878.1"/>
    </source>
</evidence>
<sequence>MTELQEPLLGEDVGVGVGGGGVDADKVGGQFVDPNGLLIEVAFDGVEGVTITESCQPVGQAVVVKVGGHDGFSEESGQCGLVLIDPGLDVVEAMVTLRDDEE</sequence>
<organism evidence="1 2">
    <name type="scientific">Frigoriglobus tundricola</name>
    <dbReference type="NCBI Taxonomy" id="2774151"/>
    <lineage>
        <taxon>Bacteria</taxon>
        <taxon>Pseudomonadati</taxon>
        <taxon>Planctomycetota</taxon>
        <taxon>Planctomycetia</taxon>
        <taxon>Gemmatales</taxon>
        <taxon>Gemmataceae</taxon>
        <taxon>Frigoriglobus</taxon>
    </lineage>
</organism>
<proteinExistence type="predicted"/>
<dbReference type="Proteomes" id="UP000503447">
    <property type="component" value="Chromosome"/>
</dbReference>